<dbReference type="AlphaFoldDB" id="A0A9P7US03"/>
<feature type="compositionally biased region" description="Polar residues" evidence="1">
    <location>
        <begin position="42"/>
        <end position="51"/>
    </location>
</feature>
<reference evidence="2" key="1">
    <citation type="journal article" date="2021" name="Genome Biol. Evol.">
        <title>The assembled and annotated genome of the fairy-ring fungus Marasmius oreades.</title>
        <authorList>
            <person name="Hiltunen M."/>
            <person name="Ament-Velasquez S.L."/>
            <person name="Johannesson H."/>
        </authorList>
    </citation>
    <scope>NUCLEOTIDE SEQUENCE</scope>
    <source>
        <strain evidence="2">03SP1</strain>
    </source>
</reference>
<evidence type="ECO:0000313" key="2">
    <source>
        <dbReference type="EMBL" id="KAG7091640.1"/>
    </source>
</evidence>
<dbReference type="Proteomes" id="UP001049176">
    <property type="component" value="Chromosome 6"/>
</dbReference>
<evidence type="ECO:0000256" key="1">
    <source>
        <dbReference type="SAM" id="MobiDB-lite"/>
    </source>
</evidence>
<comment type="caution">
    <text evidence="2">The sequence shown here is derived from an EMBL/GenBank/DDBJ whole genome shotgun (WGS) entry which is preliminary data.</text>
</comment>
<proteinExistence type="predicted"/>
<dbReference type="RefSeq" id="XP_043008110.1">
    <property type="nucleotide sequence ID" value="XM_043155638.1"/>
</dbReference>
<feature type="compositionally biased region" description="Basic residues" evidence="1">
    <location>
        <begin position="32"/>
        <end position="41"/>
    </location>
</feature>
<feature type="compositionally biased region" description="Basic and acidic residues" evidence="1">
    <location>
        <begin position="63"/>
        <end position="73"/>
    </location>
</feature>
<protein>
    <submittedName>
        <fullName evidence="2">Uncharacterized protein</fullName>
    </submittedName>
</protein>
<keyword evidence="3" id="KW-1185">Reference proteome</keyword>
<organism evidence="2 3">
    <name type="scientific">Marasmius oreades</name>
    <name type="common">fairy-ring Marasmius</name>
    <dbReference type="NCBI Taxonomy" id="181124"/>
    <lineage>
        <taxon>Eukaryota</taxon>
        <taxon>Fungi</taxon>
        <taxon>Dikarya</taxon>
        <taxon>Basidiomycota</taxon>
        <taxon>Agaricomycotina</taxon>
        <taxon>Agaricomycetes</taxon>
        <taxon>Agaricomycetidae</taxon>
        <taxon>Agaricales</taxon>
        <taxon>Marasmiineae</taxon>
        <taxon>Marasmiaceae</taxon>
        <taxon>Marasmius</taxon>
    </lineage>
</organism>
<dbReference type="KEGG" id="more:E1B28_010661"/>
<dbReference type="GeneID" id="66079737"/>
<feature type="compositionally biased region" description="Low complexity" evidence="1">
    <location>
        <begin position="84"/>
        <end position="100"/>
    </location>
</feature>
<dbReference type="EMBL" id="CM032186">
    <property type="protein sequence ID" value="KAG7091640.1"/>
    <property type="molecule type" value="Genomic_DNA"/>
</dbReference>
<feature type="region of interest" description="Disordered" evidence="1">
    <location>
        <begin position="1"/>
        <end position="100"/>
    </location>
</feature>
<name>A0A9P7US03_9AGAR</name>
<evidence type="ECO:0000313" key="3">
    <source>
        <dbReference type="Proteomes" id="UP001049176"/>
    </source>
</evidence>
<accession>A0A9P7US03</accession>
<sequence length="100" mass="10933">MLERNCSGKKNKARSPSASSEIEVEEVLPPSKKAKRTRSSKNIKVTTTEPESVTEAEAAADPRANEEETKDDNSGESEVDQLRSSPPVISPYSSVPLNRF</sequence>
<gene>
    <name evidence="2" type="ORF">E1B28_010661</name>
</gene>